<gene>
    <name evidence="2" type="ORF">BRAA01T02570Z</name>
    <name evidence="1" type="ORF">BRARA_A02404</name>
</gene>
<accession>A0A398APR6</accession>
<dbReference type="Proteomes" id="UP000264353">
    <property type="component" value="Chromosome A1"/>
</dbReference>
<dbReference type="EMBL" id="CM010628">
    <property type="protein sequence ID" value="RID79689.1"/>
    <property type="molecule type" value="Genomic_DNA"/>
</dbReference>
<evidence type="ECO:0000313" key="3">
    <source>
        <dbReference type="Proteomes" id="UP000264353"/>
    </source>
</evidence>
<sequence>MEFPSPNPSGRDETVVPPKRGRIKIMITRDLATSATSIIWKPRRSRIKIMIASDLIISATSPWAQNKHDGNSEG</sequence>
<protein>
    <submittedName>
        <fullName evidence="1">Uncharacterized protein</fullName>
    </submittedName>
</protein>
<reference evidence="1 3" key="1">
    <citation type="submission" date="2018-06" db="EMBL/GenBank/DDBJ databases">
        <title>WGS assembly of Brassica rapa FPsc.</title>
        <authorList>
            <person name="Bowman J."/>
            <person name="Kohchi T."/>
            <person name="Yamato K."/>
            <person name="Jenkins J."/>
            <person name="Shu S."/>
            <person name="Ishizaki K."/>
            <person name="Yamaoka S."/>
            <person name="Nishihama R."/>
            <person name="Nakamura Y."/>
            <person name="Berger F."/>
            <person name="Adam C."/>
            <person name="Aki S."/>
            <person name="Althoff F."/>
            <person name="Araki T."/>
            <person name="Arteaga-Vazquez M."/>
            <person name="Balasubrmanian S."/>
            <person name="Bauer D."/>
            <person name="Boehm C."/>
            <person name="Briginshaw L."/>
            <person name="Caballero-Perez J."/>
            <person name="Catarino B."/>
            <person name="Chen F."/>
            <person name="Chiyoda S."/>
            <person name="Chovatia M."/>
            <person name="Davies K."/>
            <person name="Delmans M."/>
            <person name="Demura T."/>
            <person name="Dierschke T."/>
            <person name="Dolan L."/>
            <person name="Dorantes-Acosta A."/>
            <person name="Eklund D."/>
            <person name="Florent S."/>
            <person name="Flores-Sandoval E."/>
            <person name="Fujiyama A."/>
            <person name="Fukuzawa H."/>
            <person name="Galik B."/>
            <person name="Grimanelli D."/>
            <person name="Grimwood J."/>
            <person name="Grossniklaus U."/>
            <person name="Hamada T."/>
            <person name="Haseloff J."/>
            <person name="Hetherington A."/>
            <person name="Higo A."/>
            <person name="Hirakawa Y."/>
            <person name="Hundley H."/>
            <person name="Ikeda Y."/>
            <person name="Inoue K."/>
            <person name="Inoue S."/>
            <person name="Ishida S."/>
            <person name="Jia Q."/>
            <person name="Kakita M."/>
            <person name="Kanazawa T."/>
            <person name="Kawai Y."/>
            <person name="Kawashima T."/>
            <person name="Kennedy M."/>
            <person name="Kinose K."/>
            <person name="Kinoshita T."/>
            <person name="Kohara Y."/>
            <person name="Koide E."/>
            <person name="Komatsu K."/>
            <person name="Kopischke S."/>
            <person name="Kubo M."/>
            <person name="Kyozuka J."/>
            <person name="Lagercrantz U."/>
            <person name="Lin S."/>
            <person name="Lindquist E."/>
            <person name="Lipzen A."/>
            <person name="Lu C."/>
            <person name="Luna E."/>
            <person name="Martienssen R."/>
            <person name="Minamino N."/>
            <person name="Mizutani M."/>
            <person name="Mizutani M."/>
            <person name="Mochizuki N."/>
            <person name="Monte I."/>
            <person name="Mosher R."/>
            <person name="Nagasaki H."/>
            <person name="Nakagami H."/>
            <person name="Naramoto S."/>
            <person name="Nishitani K."/>
            <person name="Ohtani M."/>
            <person name="Okamoto T."/>
            <person name="Okumura M."/>
            <person name="Phillips J."/>
            <person name="Pollak B."/>
            <person name="Reinders A."/>
            <person name="Roevekamp M."/>
            <person name="Sano R."/>
            <person name="Sawa S."/>
            <person name="Schmid M."/>
            <person name="Shirakawa M."/>
            <person name="Solano R."/>
            <person name="Spunde A."/>
            <person name="Suetsugu N."/>
            <person name="Sugano S."/>
            <person name="Sugiyama A."/>
            <person name="Sun R."/>
            <person name="Suzuki Y."/>
            <person name="Takenaka M."/>
            <person name="Takezawa D."/>
            <person name="Tomogane H."/>
            <person name="Tsuzuki M."/>
            <person name="Ueda T."/>
            <person name="Umeda M."/>
            <person name="Ward J."/>
            <person name="Watanabe Y."/>
            <person name="Yazaki K."/>
            <person name="Yokoyama R."/>
            <person name="Yoshitake Y."/>
            <person name="Yotsui I."/>
            <person name="Zachgo S."/>
            <person name="Schmutz J."/>
        </authorList>
    </citation>
    <scope>NUCLEOTIDE SEQUENCE [LARGE SCALE GENOMIC DNA]</scope>
    <source>
        <strain evidence="3">cv. B-3</strain>
    </source>
</reference>
<proteinExistence type="predicted"/>
<organism evidence="1 3">
    <name type="scientific">Brassica campestris</name>
    <name type="common">Field mustard</name>
    <dbReference type="NCBI Taxonomy" id="3711"/>
    <lineage>
        <taxon>Eukaryota</taxon>
        <taxon>Viridiplantae</taxon>
        <taxon>Streptophyta</taxon>
        <taxon>Embryophyta</taxon>
        <taxon>Tracheophyta</taxon>
        <taxon>Spermatophyta</taxon>
        <taxon>Magnoliopsida</taxon>
        <taxon>eudicotyledons</taxon>
        <taxon>Gunneridae</taxon>
        <taxon>Pentapetalae</taxon>
        <taxon>rosids</taxon>
        <taxon>malvids</taxon>
        <taxon>Brassicales</taxon>
        <taxon>Brassicaceae</taxon>
        <taxon>Brassiceae</taxon>
        <taxon>Brassica</taxon>
    </lineage>
</organism>
<name>A0A398APR6_BRACM</name>
<evidence type="ECO:0000313" key="2">
    <source>
        <dbReference type="EMBL" id="VDC76068.1"/>
    </source>
</evidence>
<dbReference type="EMBL" id="LR031571">
    <property type="protein sequence ID" value="VDC76068.1"/>
    <property type="molecule type" value="Genomic_DNA"/>
</dbReference>
<dbReference type="AlphaFoldDB" id="A0A398APR6"/>
<reference evidence="2" key="2">
    <citation type="submission" date="2018-11" db="EMBL/GenBank/DDBJ databases">
        <authorList>
            <consortium name="Genoscope - CEA"/>
            <person name="William W."/>
        </authorList>
    </citation>
    <scope>NUCLEOTIDE SEQUENCE</scope>
</reference>
<evidence type="ECO:0000313" key="1">
    <source>
        <dbReference type="EMBL" id="RID79689.1"/>
    </source>
</evidence>